<comment type="caution">
    <text evidence="2">The sequence shown here is derived from an EMBL/GenBank/DDBJ whole genome shotgun (WGS) entry which is preliminary data.</text>
</comment>
<evidence type="ECO:0008006" key="4">
    <source>
        <dbReference type="Google" id="ProtNLM"/>
    </source>
</evidence>
<dbReference type="InterPro" id="IPR054817">
    <property type="entry name" value="Glycosyl_F510_1955-like"/>
</dbReference>
<dbReference type="Gene3D" id="2.130.10.10">
    <property type="entry name" value="YVTN repeat-like/Quinoprotein amine dehydrogenase"/>
    <property type="match status" value="2"/>
</dbReference>
<keyword evidence="3" id="KW-1185">Reference proteome</keyword>
<dbReference type="PANTHER" id="PTHR43739">
    <property type="entry name" value="XYLOGLUCANASE (EUROFUNG)"/>
    <property type="match status" value="1"/>
</dbReference>
<dbReference type="SUPFAM" id="SSF110296">
    <property type="entry name" value="Oligoxyloglucan reducing end-specific cellobiohydrolase"/>
    <property type="match status" value="1"/>
</dbReference>
<dbReference type="RefSeq" id="WP_189716429.1">
    <property type="nucleotide sequence ID" value="NZ_BMVO01000037.1"/>
</dbReference>
<dbReference type="PROSITE" id="PS51257">
    <property type="entry name" value="PROKAR_LIPOPROTEIN"/>
    <property type="match status" value="1"/>
</dbReference>
<dbReference type="EMBL" id="BMVO01000037">
    <property type="protein sequence ID" value="GHB30547.1"/>
    <property type="molecule type" value="Genomic_DNA"/>
</dbReference>
<feature type="signal peptide" evidence="1">
    <location>
        <begin position="1"/>
        <end position="29"/>
    </location>
</feature>
<reference evidence="3" key="1">
    <citation type="journal article" date="2019" name="Int. J. Syst. Evol. Microbiol.">
        <title>The Global Catalogue of Microorganisms (GCM) 10K type strain sequencing project: providing services to taxonomists for standard genome sequencing and annotation.</title>
        <authorList>
            <consortium name="The Broad Institute Genomics Platform"/>
            <consortium name="The Broad Institute Genome Sequencing Center for Infectious Disease"/>
            <person name="Wu L."/>
            <person name="Ma J."/>
        </authorList>
    </citation>
    <scope>NUCLEOTIDE SEQUENCE [LARGE SCALE GENOMIC DNA]</scope>
    <source>
        <strain evidence="3">JCM 4737</strain>
    </source>
</reference>
<keyword evidence="1" id="KW-0732">Signal</keyword>
<sequence length="307" mass="31980">MIKRSFVLPARRPRRAAAALLTCGGLLLAAACSSTGDDSTGEASAVPDPGTGHLHGLGVDPADGAVYAAGHLGVFRLTGTKAIRVADRYQDTMGFTVTGPGTFLASGHPSPTDRTATSPHLGLIRSTDAAKTWTTVSAEGKADFHSLQQAGQVLYGFDSQTSQIWASNDQGRTWDRRAQLSIGDLAAHAKRPKEVWATTTDGLVTSGDSGRTFRPVPGAPDLAAIERPAPDALVALGADGKVLSSRDGRTWVAGGALPQGTKPTVLTAVTPMHLLAADVGDRVYESKDAGRSWKVLHRPDHGPGSNH</sequence>
<evidence type="ECO:0000313" key="3">
    <source>
        <dbReference type="Proteomes" id="UP000599437"/>
    </source>
</evidence>
<dbReference type="InterPro" id="IPR052025">
    <property type="entry name" value="Xyloglucanase_GH74"/>
</dbReference>
<dbReference type="NCBIfam" id="NF045728">
    <property type="entry name" value="glycosyl_F510_1955"/>
    <property type="match status" value="1"/>
</dbReference>
<dbReference type="PANTHER" id="PTHR43739:SF5">
    <property type="entry name" value="EXO-ALPHA-SIALIDASE"/>
    <property type="match status" value="1"/>
</dbReference>
<evidence type="ECO:0000313" key="2">
    <source>
        <dbReference type="EMBL" id="GHB30547.1"/>
    </source>
</evidence>
<organism evidence="2 3">
    <name type="scientific">Streptomyces chryseus</name>
    <dbReference type="NCBI Taxonomy" id="68186"/>
    <lineage>
        <taxon>Bacteria</taxon>
        <taxon>Bacillati</taxon>
        <taxon>Actinomycetota</taxon>
        <taxon>Actinomycetes</taxon>
        <taxon>Kitasatosporales</taxon>
        <taxon>Streptomycetaceae</taxon>
        <taxon>Streptomyces</taxon>
    </lineage>
</organism>
<name>A0ABQ3EAS9_9ACTN</name>
<dbReference type="Proteomes" id="UP000599437">
    <property type="component" value="Unassembled WGS sequence"/>
</dbReference>
<feature type="chain" id="PRO_5045437506" description="Exo-alpha-sialidase" evidence="1">
    <location>
        <begin position="30"/>
        <end position="307"/>
    </location>
</feature>
<evidence type="ECO:0000256" key="1">
    <source>
        <dbReference type="SAM" id="SignalP"/>
    </source>
</evidence>
<accession>A0ABQ3EAS9</accession>
<protein>
    <recommendedName>
        <fullName evidence="4">Exo-alpha-sialidase</fullName>
    </recommendedName>
</protein>
<proteinExistence type="predicted"/>
<dbReference type="InterPro" id="IPR015943">
    <property type="entry name" value="WD40/YVTN_repeat-like_dom_sf"/>
</dbReference>
<gene>
    <name evidence="2" type="ORF">GCM10010346_62440</name>
</gene>